<comment type="caution">
    <text evidence="1">The sequence shown here is derived from an EMBL/GenBank/DDBJ whole genome shotgun (WGS) entry which is preliminary data.</text>
</comment>
<name>A0A5S3PFV8_9RHOB</name>
<dbReference type="InterPro" id="IPR027417">
    <property type="entry name" value="P-loop_NTPase"/>
</dbReference>
<dbReference type="Proteomes" id="UP000309550">
    <property type="component" value="Unassembled WGS sequence"/>
</dbReference>
<evidence type="ECO:0008006" key="3">
    <source>
        <dbReference type="Google" id="ProtNLM"/>
    </source>
</evidence>
<dbReference type="Gene3D" id="3.40.50.300">
    <property type="entry name" value="P-loop containing nucleotide triphosphate hydrolases"/>
    <property type="match status" value="1"/>
</dbReference>
<sequence length="260" mass="27666">MPRAVVIHAGFHKTGTTSVQNMLRANRAALRPGLRIVLRPAMVALCEAARAYSVSQSQVDLGLVRFEAAELSQSWGDGPETVLMCSEDLSGHMPGRRGLRTYAAAPALMRAMTDSITAAQPDVAVTVVFTTRAPEAWLASCFSQHVRATRMTQTAAQYARSYRASADLSAIADDVRTALPAHTVDQIALEDCAQSPLGPLDPLLRIAGVPEGSREALTALPPANTALPPDDLAALLAINRSVGTDAEVKAAKRAWRGRMS</sequence>
<protein>
    <recommendedName>
        <fullName evidence="3">Sulfotransferase family protein</fullName>
    </recommendedName>
</protein>
<organism evidence="1 2">
    <name type="scientific">Sulfitobacter sabulilitoris</name>
    <dbReference type="NCBI Taxonomy" id="2562655"/>
    <lineage>
        <taxon>Bacteria</taxon>
        <taxon>Pseudomonadati</taxon>
        <taxon>Pseudomonadota</taxon>
        <taxon>Alphaproteobacteria</taxon>
        <taxon>Rhodobacterales</taxon>
        <taxon>Roseobacteraceae</taxon>
        <taxon>Sulfitobacter</taxon>
    </lineage>
</organism>
<dbReference type="SUPFAM" id="SSF52540">
    <property type="entry name" value="P-loop containing nucleoside triphosphate hydrolases"/>
    <property type="match status" value="1"/>
</dbReference>
<gene>
    <name evidence="1" type="ORF">FDT80_11905</name>
</gene>
<reference evidence="1 2" key="1">
    <citation type="submission" date="2019-05" db="EMBL/GenBank/DDBJ databases">
        <title>Sulfitobacter sabulilitoris sp. nov., isolated from a marine sand.</title>
        <authorList>
            <person name="Yoon J.-H."/>
        </authorList>
    </citation>
    <scope>NUCLEOTIDE SEQUENCE [LARGE SCALE GENOMIC DNA]</scope>
    <source>
        <strain evidence="1 2">HSMS-29</strain>
    </source>
</reference>
<evidence type="ECO:0000313" key="2">
    <source>
        <dbReference type="Proteomes" id="UP000309550"/>
    </source>
</evidence>
<evidence type="ECO:0000313" key="1">
    <source>
        <dbReference type="EMBL" id="TMM52944.1"/>
    </source>
</evidence>
<dbReference type="AlphaFoldDB" id="A0A5S3PFV8"/>
<dbReference type="RefSeq" id="WP_138662486.1">
    <property type="nucleotide sequence ID" value="NZ_VANS01000002.1"/>
</dbReference>
<accession>A0A5S3PFV8</accession>
<dbReference type="EMBL" id="VANS01000002">
    <property type="protein sequence ID" value="TMM52944.1"/>
    <property type="molecule type" value="Genomic_DNA"/>
</dbReference>
<proteinExistence type="predicted"/>
<dbReference type="OrthoDB" id="7705857at2"/>
<keyword evidence="2" id="KW-1185">Reference proteome</keyword>